<gene>
    <name evidence="1" type="ORF">BVRB_033160</name>
</gene>
<accession>A0A0J8AWT6</accession>
<dbReference type="EMBL" id="KQ104811">
    <property type="protein sequence ID" value="KMS93271.1"/>
    <property type="molecule type" value="Genomic_DNA"/>
</dbReference>
<dbReference type="AlphaFoldDB" id="A0A0J8AWT6"/>
<feature type="non-terminal residue" evidence="1">
    <location>
        <position position="1"/>
    </location>
</feature>
<keyword evidence="2" id="KW-1185">Reference proteome</keyword>
<proteinExistence type="predicted"/>
<dbReference type="Proteomes" id="UP000035740">
    <property type="component" value="Unassembled WGS sequence"/>
</dbReference>
<name>A0A0J8AWT6_BETVV</name>
<sequence length="113" mass="11936">VLIYSQNDITERISSLASSATAAPGTLLQPLALLALKEAGLTPFSVPQLQQWITTSSCHMALAAFMALNSTSMVNPLLMLNLSHSSADVVLHDSHQRPIGSVSVISNVDSYSA</sequence>
<evidence type="ECO:0000313" key="2">
    <source>
        <dbReference type="Proteomes" id="UP000035740"/>
    </source>
</evidence>
<evidence type="ECO:0000313" key="1">
    <source>
        <dbReference type="EMBL" id="KMS93271.1"/>
    </source>
</evidence>
<dbReference type="Gramene" id="KMS93271">
    <property type="protein sequence ID" value="KMS93271"/>
    <property type="gene ID" value="BVRB_033160"/>
</dbReference>
<protein>
    <submittedName>
        <fullName evidence="1">Uncharacterized protein</fullName>
    </submittedName>
</protein>
<reference evidence="1 2" key="1">
    <citation type="journal article" date="2014" name="Nature">
        <title>The genome of the recently domesticated crop plant sugar beet (Beta vulgaris).</title>
        <authorList>
            <person name="Dohm J.C."/>
            <person name="Minoche A.E."/>
            <person name="Holtgrawe D."/>
            <person name="Capella-Gutierrez S."/>
            <person name="Zakrzewski F."/>
            <person name="Tafer H."/>
            <person name="Rupp O."/>
            <person name="Sorensen T.R."/>
            <person name="Stracke R."/>
            <person name="Reinhardt R."/>
            <person name="Goesmann A."/>
            <person name="Kraft T."/>
            <person name="Schulz B."/>
            <person name="Stadler P.F."/>
            <person name="Schmidt T."/>
            <person name="Gabaldon T."/>
            <person name="Lehrach H."/>
            <person name="Weisshaar B."/>
            <person name="Himmelbauer H."/>
        </authorList>
    </citation>
    <scope>NUCLEOTIDE SEQUENCE [LARGE SCALE GENOMIC DNA]</scope>
    <source>
        <tissue evidence="1">Taproot</tissue>
    </source>
</reference>
<organism evidence="1 2">
    <name type="scientific">Beta vulgaris subsp. vulgaris</name>
    <name type="common">Beet</name>
    <dbReference type="NCBI Taxonomy" id="3555"/>
    <lineage>
        <taxon>Eukaryota</taxon>
        <taxon>Viridiplantae</taxon>
        <taxon>Streptophyta</taxon>
        <taxon>Embryophyta</taxon>
        <taxon>Tracheophyta</taxon>
        <taxon>Spermatophyta</taxon>
        <taxon>Magnoliopsida</taxon>
        <taxon>eudicotyledons</taxon>
        <taxon>Gunneridae</taxon>
        <taxon>Pentapetalae</taxon>
        <taxon>Caryophyllales</taxon>
        <taxon>Chenopodiaceae</taxon>
        <taxon>Betoideae</taxon>
        <taxon>Beta</taxon>
    </lineage>
</organism>